<dbReference type="RefSeq" id="WP_241369497.1">
    <property type="nucleotide sequence ID" value="NZ_JAKZFC010000003.1"/>
</dbReference>
<comment type="caution">
    <text evidence="2">The sequence shown here is derived from an EMBL/GenBank/DDBJ whole genome shotgun (WGS) entry which is preliminary data.</text>
</comment>
<name>A0ABS9UDN5_9BACL</name>
<protein>
    <recommendedName>
        <fullName evidence="4">DUF4367 domain-containing protein</fullName>
    </recommendedName>
</protein>
<dbReference type="Proteomes" id="UP001316087">
    <property type="component" value="Unassembled WGS sequence"/>
</dbReference>
<evidence type="ECO:0000256" key="1">
    <source>
        <dbReference type="SAM" id="SignalP"/>
    </source>
</evidence>
<evidence type="ECO:0000313" key="2">
    <source>
        <dbReference type="EMBL" id="MCH7322443.1"/>
    </source>
</evidence>
<feature type="signal peptide" evidence="1">
    <location>
        <begin position="1"/>
        <end position="22"/>
    </location>
</feature>
<dbReference type="EMBL" id="JAKZFC010000003">
    <property type="protein sequence ID" value="MCH7322443.1"/>
    <property type="molecule type" value="Genomic_DNA"/>
</dbReference>
<evidence type="ECO:0000313" key="3">
    <source>
        <dbReference type="Proteomes" id="UP001316087"/>
    </source>
</evidence>
<evidence type="ECO:0008006" key="4">
    <source>
        <dbReference type="Google" id="ProtNLM"/>
    </source>
</evidence>
<reference evidence="2 3" key="1">
    <citation type="submission" date="2022-03" db="EMBL/GenBank/DDBJ databases">
        <authorList>
            <person name="Jo J.-H."/>
            <person name="Im W.-T."/>
        </authorList>
    </citation>
    <scope>NUCLEOTIDE SEQUENCE [LARGE SCALE GENOMIC DNA]</scope>
    <source>
        <strain evidence="2 3">MA9</strain>
    </source>
</reference>
<organism evidence="2 3">
    <name type="scientific">Solibacillus palustris</name>
    <dbReference type="NCBI Taxonomy" id="2908203"/>
    <lineage>
        <taxon>Bacteria</taxon>
        <taxon>Bacillati</taxon>
        <taxon>Bacillota</taxon>
        <taxon>Bacilli</taxon>
        <taxon>Bacillales</taxon>
        <taxon>Caryophanaceae</taxon>
        <taxon>Solibacillus</taxon>
    </lineage>
</organism>
<keyword evidence="3" id="KW-1185">Reference proteome</keyword>
<gene>
    <name evidence="2" type="ORF">LZ480_11120</name>
</gene>
<feature type="chain" id="PRO_5047096136" description="DUF4367 domain-containing protein" evidence="1">
    <location>
        <begin position="23"/>
        <end position="172"/>
    </location>
</feature>
<sequence>MYRKWSHILLAALCMLVLSACGKTVEEKTATGIENAESVFTNEPNATNKSMGHIELYLPNGFNIEKGIDEANYTVINGKDSYILFVNPNETENSKLHYDILKQDAKTNIIEDKTFEKGDLFGFSAVNQLNEEEFELIVSVGGVKVTTLSDKKKIDEKLQYMMEIAQSVKVIK</sequence>
<dbReference type="PROSITE" id="PS51257">
    <property type="entry name" value="PROKAR_LIPOPROTEIN"/>
    <property type="match status" value="1"/>
</dbReference>
<accession>A0ABS9UDN5</accession>
<proteinExistence type="predicted"/>
<keyword evidence="1" id="KW-0732">Signal</keyword>